<evidence type="ECO:0000256" key="2">
    <source>
        <dbReference type="ARBA" id="ARBA00022723"/>
    </source>
</evidence>
<feature type="binding site" evidence="6">
    <location>
        <position position="125"/>
    </location>
    <ligand>
        <name>[4Fe-4S] cluster</name>
        <dbReference type="ChEBI" id="CHEBI:49883"/>
    </ligand>
</feature>
<feature type="binding site" evidence="6">
    <location>
        <position position="213"/>
    </location>
    <ligand>
        <name>[4Fe-4S] cluster</name>
        <dbReference type="ChEBI" id="CHEBI:49883"/>
    </ligand>
</feature>
<comment type="subcellular location">
    <subcellularLocation>
        <location evidence="6">Cytoplasm</location>
    </subcellularLocation>
</comment>
<comment type="catalytic activity">
    <reaction evidence="6">
        <text>[thioredoxin]-disulfide + sulfite + AMP + 2 H(+) = adenosine 5'-phosphosulfate + [thioredoxin]-dithiol</text>
        <dbReference type="Rhea" id="RHEA:21976"/>
        <dbReference type="Rhea" id="RHEA-COMP:10698"/>
        <dbReference type="Rhea" id="RHEA-COMP:10700"/>
        <dbReference type="ChEBI" id="CHEBI:15378"/>
        <dbReference type="ChEBI" id="CHEBI:17359"/>
        <dbReference type="ChEBI" id="CHEBI:29950"/>
        <dbReference type="ChEBI" id="CHEBI:50058"/>
        <dbReference type="ChEBI" id="CHEBI:58243"/>
        <dbReference type="ChEBI" id="CHEBI:456215"/>
        <dbReference type="EC" id="1.8.4.10"/>
    </reaction>
</comment>
<dbReference type="PANTHER" id="PTHR46482">
    <property type="entry name" value="5'-ADENYLYLSULFATE REDUCTASE 3, CHLOROPLASTIC"/>
    <property type="match status" value="1"/>
</dbReference>
<dbReference type="HAMAP" id="MF_00063">
    <property type="entry name" value="CysH"/>
    <property type="match status" value="1"/>
</dbReference>
<dbReference type="Proteomes" id="UP000051934">
    <property type="component" value="Unassembled WGS sequence"/>
</dbReference>
<feature type="binding site" evidence="6">
    <location>
        <position position="126"/>
    </location>
    <ligand>
        <name>[4Fe-4S] cluster</name>
        <dbReference type="ChEBI" id="CHEBI:49883"/>
    </ligand>
</feature>
<evidence type="ECO:0000256" key="5">
    <source>
        <dbReference type="ARBA" id="ARBA00023014"/>
    </source>
</evidence>
<evidence type="ECO:0000313" key="9">
    <source>
        <dbReference type="Proteomes" id="UP000051934"/>
    </source>
</evidence>
<gene>
    <name evidence="6" type="primary">cysH</name>
    <name evidence="8" type="ORF">ABR69_01480</name>
</gene>
<sequence length="250" mass="28243">MDAQDIDALNESLQQASPREILATLLPVLGRTALSFSGAEDVVLVDQSEKLRKAASENEQSAAIDLHPFTLDTGRLHPATHRYLERVRKHYSLTLDVLMPDPDAVNALVRSKGLFSFYADGHKECCEIRKVTPLRAHLAGFDAWITGQRRDQSPTRSEVPIIEFDKAFSTPRRRLIKVNPLANTSSMEVWQLIRSLEIPYNELHDQGFASIGCEPCSRPVGPGQHEREGRWWWEEATQKECGLHIPIKQL</sequence>
<reference evidence="8 9" key="1">
    <citation type="submission" date="2015-10" db="EMBL/GenBank/DDBJ databases">
        <title>Metagenome-Assembled Genomes uncover a global brackish microbiome.</title>
        <authorList>
            <person name="Hugerth L.W."/>
            <person name="Larsson J."/>
            <person name="Alneberg J."/>
            <person name="Lindh M.V."/>
            <person name="Legrand C."/>
            <person name="Pinhassi J."/>
            <person name="Andersson A.F."/>
        </authorList>
    </citation>
    <scope>NUCLEOTIDE SEQUENCE [LARGE SCALE GENOMIC DNA]</scope>
    <source>
        <strain evidence="8">BACL4 MAG-120507-bin80</strain>
    </source>
</reference>
<evidence type="ECO:0000313" key="8">
    <source>
        <dbReference type="EMBL" id="KRO73350.1"/>
    </source>
</evidence>
<accession>A0A0R2SF18</accession>
<dbReference type="GO" id="GO:0004604">
    <property type="term" value="F:phosphoadenylyl-sulfate reductase (thioredoxin) activity"/>
    <property type="evidence" value="ECO:0007669"/>
    <property type="project" value="UniProtKB-UniRule"/>
</dbReference>
<evidence type="ECO:0000256" key="4">
    <source>
        <dbReference type="ARBA" id="ARBA00023004"/>
    </source>
</evidence>
<dbReference type="InterPro" id="IPR014729">
    <property type="entry name" value="Rossmann-like_a/b/a_fold"/>
</dbReference>
<comment type="cofactor">
    <cofactor evidence="6">
        <name>[4Fe-4S] cluster</name>
        <dbReference type="ChEBI" id="CHEBI:49883"/>
    </cofactor>
    <text evidence="6">Binds 1 [4Fe-4S] cluster per subunit.</text>
</comment>
<dbReference type="EC" id="1.8.4.10" evidence="6"/>
<organism evidence="8 9">
    <name type="scientific">OM182 bacterium BACL3 MAG-120507-bin80</name>
    <dbReference type="NCBI Taxonomy" id="1655577"/>
    <lineage>
        <taxon>Bacteria</taxon>
        <taxon>Pseudomonadati</taxon>
        <taxon>Pseudomonadota</taxon>
        <taxon>Gammaproteobacteria</taxon>
        <taxon>OMG group</taxon>
        <taxon>OM182 clade</taxon>
    </lineage>
</organism>
<feature type="binding site" evidence="6">
    <location>
        <position position="216"/>
    </location>
    <ligand>
        <name>[4Fe-4S] cluster</name>
        <dbReference type="ChEBI" id="CHEBI:49883"/>
    </ligand>
</feature>
<dbReference type="InterPro" id="IPR002500">
    <property type="entry name" value="PAPS_reduct_dom"/>
</dbReference>
<evidence type="ECO:0000256" key="3">
    <source>
        <dbReference type="ARBA" id="ARBA00023002"/>
    </source>
</evidence>
<feature type="active site" description="Nucleophile; cysteine thiosulfonate intermediate" evidence="6">
    <location>
        <position position="241"/>
    </location>
</feature>
<keyword evidence="2 6" id="KW-0479">Metal-binding</keyword>
<comment type="function">
    <text evidence="6">Catalyzes the formation of sulfite from adenosine 5'-phosphosulfate (APS) using thioredoxin as an electron donor.</text>
</comment>
<dbReference type="GO" id="GO:0043866">
    <property type="term" value="F:adenylyl-sulfate reductase (thioredoxin) activity"/>
    <property type="evidence" value="ECO:0007669"/>
    <property type="project" value="UniProtKB-EC"/>
</dbReference>
<dbReference type="PIRSF" id="PIRSF000857">
    <property type="entry name" value="PAPS_reductase"/>
    <property type="match status" value="1"/>
</dbReference>
<feature type="domain" description="Phosphoadenosine phosphosulphate reductase" evidence="7">
    <location>
        <begin position="33"/>
        <end position="219"/>
    </location>
</feature>
<keyword evidence="5 6" id="KW-0411">Iron-sulfur</keyword>
<dbReference type="InterPro" id="IPR004511">
    <property type="entry name" value="PAPS/APS_Rdtase"/>
</dbReference>
<evidence type="ECO:0000256" key="6">
    <source>
        <dbReference type="HAMAP-Rule" id="MF_00063"/>
    </source>
</evidence>
<dbReference type="CDD" id="cd23945">
    <property type="entry name" value="PAPS_reductase"/>
    <property type="match status" value="1"/>
</dbReference>
<dbReference type="NCBIfam" id="NF002537">
    <property type="entry name" value="PRK02090.1"/>
    <property type="match status" value="1"/>
</dbReference>
<name>A0A0R2SF18_9GAMM</name>
<dbReference type="EMBL" id="LIBB01000007">
    <property type="protein sequence ID" value="KRO73350.1"/>
    <property type="molecule type" value="Genomic_DNA"/>
</dbReference>
<dbReference type="SUPFAM" id="SSF52402">
    <property type="entry name" value="Adenine nucleotide alpha hydrolases-like"/>
    <property type="match status" value="1"/>
</dbReference>
<comment type="pathway">
    <text evidence="6">Sulfur metabolism; hydrogen sulfide biosynthesis; sulfite from sulfate.</text>
</comment>
<evidence type="ECO:0000259" key="7">
    <source>
        <dbReference type="Pfam" id="PF01507"/>
    </source>
</evidence>
<dbReference type="GO" id="GO:0005737">
    <property type="term" value="C:cytoplasm"/>
    <property type="evidence" value="ECO:0007669"/>
    <property type="project" value="UniProtKB-SubCell"/>
</dbReference>
<dbReference type="GO" id="GO:0019379">
    <property type="term" value="P:sulfate assimilation, phosphoadenylyl sulfate reduction by phosphoadenylyl-sulfate reductase (thioredoxin)"/>
    <property type="evidence" value="ECO:0007669"/>
    <property type="project" value="UniProtKB-UniRule"/>
</dbReference>
<evidence type="ECO:0000256" key="1">
    <source>
        <dbReference type="ARBA" id="ARBA00009732"/>
    </source>
</evidence>
<keyword evidence="4 6" id="KW-0408">Iron</keyword>
<dbReference type="GO" id="GO:0070814">
    <property type="term" value="P:hydrogen sulfide biosynthetic process"/>
    <property type="evidence" value="ECO:0007669"/>
    <property type="project" value="UniProtKB-UniRule"/>
</dbReference>
<comment type="caution">
    <text evidence="8">The sequence shown here is derived from an EMBL/GenBank/DDBJ whole genome shotgun (WGS) entry which is preliminary data.</text>
</comment>
<dbReference type="GO" id="GO:0046872">
    <property type="term" value="F:metal ion binding"/>
    <property type="evidence" value="ECO:0007669"/>
    <property type="project" value="UniProtKB-KW"/>
</dbReference>
<keyword evidence="3 6" id="KW-0560">Oxidoreductase</keyword>
<protein>
    <recommendedName>
        <fullName evidence="6">Adenosine 5'-phosphosulfate reductase</fullName>
        <shortName evidence="6">APS reductase</shortName>
        <ecNumber evidence="6">1.8.4.10</ecNumber>
    </recommendedName>
    <alternativeName>
        <fullName evidence="6">5'-adenylylsulfate reductase</fullName>
    </alternativeName>
    <alternativeName>
        <fullName evidence="6">Thioredoxin-dependent 5'-adenylylsulfate reductase</fullName>
    </alternativeName>
</protein>
<dbReference type="Pfam" id="PF01507">
    <property type="entry name" value="PAPS_reduct"/>
    <property type="match status" value="1"/>
</dbReference>
<dbReference type="Gene3D" id="3.40.50.620">
    <property type="entry name" value="HUPs"/>
    <property type="match status" value="1"/>
</dbReference>
<comment type="similarity">
    <text evidence="1 6">Belongs to the PAPS reductase family. CysH subfamily.</text>
</comment>
<dbReference type="PANTHER" id="PTHR46482:SF9">
    <property type="entry name" value="5'-ADENYLYLSULFATE REDUCTASE 1, CHLOROPLASTIC"/>
    <property type="match status" value="1"/>
</dbReference>
<proteinExistence type="inferred from homology"/>
<dbReference type="GO" id="GO:0051539">
    <property type="term" value="F:4 iron, 4 sulfur cluster binding"/>
    <property type="evidence" value="ECO:0007669"/>
    <property type="project" value="UniProtKB-UniRule"/>
</dbReference>
<keyword evidence="6" id="KW-0963">Cytoplasm</keyword>
<dbReference type="AlphaFoldDB" id="A0A0R2SF18"/>